<feature type="compositionally biased region" description="Basic and acidic residues" evidence="1">
    <location>
        <begin position="34"/>
        <end position="50"/>
    </location>
</feature>
<evidence type="ECO:0000256" key="3">
    <source>
        <dbReference type="SAM" id="SignalP"/>
    </source>
</evidence>
<comment type="caution">
    <text evidence="4">The sequence shown here is derived from an EMBL/GenBank/DDBJ whole genome shotgun (WGS) entry which is preliminary data.</text>
</comment>
<evidence type="ECO:0000256" key="1">
    <source>
        <dbReference type="SAM" id="MobiDB-lite"/>
    </source>
</evidence>
<keyword evidence="5" id="KW-1185">Reference proteome</keyword>
<name>A0AAN9BMT5_9CAEN</name>
<feature type="transmembrane region" description="Helical" evidence="2">
    <location>
        <begin position="318"/>
        <end position="337"/>
    </location>
</feature>
<evidence type="ECO:0000313" key="5">
    <source>
        <dbReference type="Proteomes" id="UP001374579"/>
    </source>
</evidence>
<feature type="transmembrane region" description="Helical" evidence="2">
    <location>
        <begin position="362"/>
        <end position="379"/>
    </location>
</feature>
<feature type="signal peptide" evidence="3">
    <location>
        <begin position="1"/>
        <end position="27"/>
    </location>
</feature>
<dbReference type="EMBL" id="JBAMIC010000004">
    <property type="protein sequence ID" value="KAK7108893.1"/>
    <property type="molecule type" value="Genomic_DNA"/>
</dbReference>
<accession>A0AAN9BMT5</accession>
<keyword evidence="3" id="KW-0732">Signal</keyword>
<evidence type="ECO:0000313" key="4">
    <source>
        <dbReference type="EMBL" id="KAK7108893.1"/>
    </source>
</evidence>
<feature type="region of interest" description="Disordered" evidence="1">
    <location>
        <begin position="156"/>
        <end position="196"/>
    </location>
</feature>
<sequence>MANRSWRLIFHLTIVVILFYCMKKVDGLPPGVKKHTDSTEPVPDSDKDPDVPVSAQAAGGGDKANDNAAKQDGNAASGDEAGGACGGRDEPEAHAANPLDSPWVRHGQERQRRHHFLNQTRQPNQDTQVVQELPPEVNPHTNSTLLVVADTGQVPDASQAEQTGHVSTLGTPDDNTSEGTQSGGACGGAHVDGVSPLDPPWPRHANAESSGAAVVEAEAETTIPVGATAATLPQVATQHRPVHHQPDYARALGLHVRGTVWVTPDTNVSDDDTGTGHDLTDNIHMRPGYQLHNPNLTDTNLDDIDLARQHARRAGQSGSLLVLVFTCVVLVLNGRPVRGRAAVRGPLLQHSHNGHHIELPPSWLLVSLLLAVILFLNLVM</sequence>
<organism evidence="4 5">
    <name type="scientific">Littorina saxatilis</name>
    <dbReference type="NCBI Taxonomy" id="31220"/>
    <lineage>
        <taxon>Eukaryota</taxon>
        <taxon>Metazoa</taxon>
        <taxon>Spiralia</taxon>
        <taxon>Lophotrochozoa</taxon>
        <taxon>Mollusca</taxon>
        <taxon>Gastropoda</taxon>
        <taxon>Caenogastropoda</taxon>
        <taxon>Littorinimorpha</taxon>
        <taxon>Littorinoidea</taxon>
        <taxon>Littorinidae</taxon>
        <taxon>Littorina</taxon>
    </lineage>
</organism>
<feature type="region of interest" description="Disordered" evidence="1">
    <location>
        <begin position="31"/>
        <end position="102"/>
    </location>
</feature>
<reference evidence="4 5" key="1">
    <citation type="submission" date="2024-02" db="EMBL/GenBank/DDBJ databases">
        <title>Chromosome-scale genome assembly of the rough periwinkle Littorina saxatilis.</title>
        <authorList>
            <person name="De Jode A."/>
            <person name="Faria R."/>
            <person name="Formenti G."/>
            <person name="Sims Y."/>
            <person name="Smith T.P."/>
            <person name="Tracey A."/>
            <person name="Wood J.M.D."/>
            <person name="Zagrodzka Z.B."/>
            <person name="Johannesson K."/>
            <person name="Butlin R.K."/>
            <person name="Leder E.H."/>
        </authorList>
    </citation>
    <scope>NUCLEOTIDE SEQUENCE [LARGE SCALE GENOMIC DNA]</scope>
    <source>
        <strain evidence="4">Snail1</strain>
        <tissue evidence="4">Muscle</tissue>
    </source>
</reference>
<feature type="compositionally biased region" description="Polar residues" evidence="1">
    <location>
        <begin position="159"/>
        <end position="180"/>
    </location>
</feature>
<keyword evidence="2" id="KW-1133">Transmembrane helix</keyword>
<evidence type="ECO:0000256" key="2">
    <source>
        <dbReference type="SAM" id="Phobius"/>
    </source>
</evidence>
<proteinExistence type="predicted"/>
<keyword evidence="2" id="KW-0812">Transmembrane</keyword>
<protein>
    <submittedName>
        <fullName evidence="4">Uncharacterized protein</fullName>
    </submittedName>
</protein>
<feature type="chain" id="PRO_5043000454" evidence="3">
    <location>
        <begin position="28"/>
        <end position="380"/>
    </location>
</feature>
<dbReference type="AlphaFoldDB" id="A0AAN9BMT5"/>
<gene>
    <name evidence="4" type="ORF">V1264_016550</name>
</gene>
<dbReference type="Proteomes" id="UP001374579">
    <property type="component" value="Unassembled WGS sequence"/>
</dbReference>
<keyword evidence="2" id="KW-0472">Membrane</keyword>